<dbReference type="Proteomes" id="UP000652761">
    <property type="component" value="Unassembled WGS sequence"/>
</dbReference>
<comment type="caution">
    <text evidence="1">The sequence shown here is derived from an EMBL/GenBank/DDBJ whole genome shotgun (WGS) entry which is preliminary data.</text>
</comment>
<keyword evidence="2" id="KW-1185">Reference proteome</keyword>
<accession>A0A843UBJ0</accession>
<name>A0A843UBJ0_COLES</name>
<evidence type="ECO:0000313" key="1">
    <source>
        <dbReference type="EMBL" id="MQL79516.1"/>
    </source>
</evidence>
<dbReference type="EMBL" id="NMUH01000460">
    <property type="protein sequence ID" value="MQL79516.1"/>
    <property type="molecule type" value="Genomic_DNA"/>
</dbReference>
<dbReference type="AlphaFoldDB" id="A0A843UBJ0"/>
<protein>
    <submittedName>
        <fullName evidence="1">Uncharacterized protein</fullName>
    </submittedName>
</protein>
<gene>
    <name evidence="1" type="ORF">Taro_011963</name>
</gene>
<organism evidence="1 2">
    <name type="scientific">Colocasia esculenta</name>
    <name type="common">Wild taro</name>
    <name type="synonym">Arum esculentum</name>
    <dbReference type="NCBI Taxonomy" id="4460"/>
    <lineage>
        <taxon>Eukaryota</taxon>
        <taxon>Viridiplantae</taxon>
        <taxon>Streptophyta</taxon>
        <taxon>Embryophyta</taxon>
        <taxon>Tracheophyta</taxon>
        <taxon>Spermatophyta</taxon>
        <taxon>Magnoliopsida</taxon>
        <taxon>Liliopsida</taxon>
        <taxon>Araceae</taxon>
        <taxon>Aroideae</taxon>
        <taxon>Colocasieae</taxon>
        <taxon>Colocasia</taxon>
    </lineage>
</organism>
<sequence>MVEVEVAVVVTHHREMEVVIVVREEEMVTVVREEEVFFAPLQYNRRQKFRPGGHAGGSTVDSNSYDTMISDFERMSTQESVGSYGGHSYHPDSTSTDYSSGYSGYTATVGYLGPSPYMYPTVAFSVPVPVHVFAPLEDVQMAQLNVVRPYCQMWDHYLRLF</sequence>
<proteinExistence type="predicted"/>
<reference evidence="1" key="1">
    <citation type="submission" date="2017-07" db="EMBL/GenBank/DDBJ databases">
        <title>Taro Niue Genome Assembly and Annotation.</title>
        <authorList>
            <person name="Atibalentja N."/>
            <person name="Keating K."/>
            <person name="Fields C.J."/>
        </authorList>
    </citation>
    <scope>NUCLEOTIDE SEQUENCE</scope>
    <source>
        <strain evidence="1">Niue_2</strain>
        <tissue evidence="1">Leaf</tissue>
    </source>
</reference>
<evidence type="ECO:0000313" key="2">
    <source>
        <dbReference type="Proteomes" id="UP000652761"/>
    </source>
</evidence>